<keyword evidence="1" id="KW-0723">Serine/threonine-protein kinase</keyword>
<gene>
    <name evidence="3" type="ORF">J2Z77_000727</name>
</gene>
<dbReference type="PANTHER" id="PTHR35526:SF3">
    <property type="entry name" value="ANTI-SIGMA-F FACTOR RSBW"/>
    <property type="match status" value="1"/>
</dbReference>
<dbReference type="InterPro" id="IPR036890">
    <property type="entry name" value="HATPase_C_sf"/>
</dbReference>
<evidence type="ECO:0000256" key="1">
    <source>
        <dbReference type="ARBA" id="ARBA00022527"/>
    </source>
</evidence>
<evidence type="ECO:0000259" key="2">
    <source>
        <dbReference type="Pfam" id="PF13581"/>
    </source>
</evidence>
<protein>
    <submittedName>
        <fullName evidence="3">Anti-sigma regulatory factor (Ser/Thr protein kinase)</fullName>
    </submittedName>
</protein>
<keyword evidence="1" id="KW-0808">Transferase</keyword>
<dbReference type="SUPFAM" id="SSF55874">
    <property type="entry name" value="ATPase domain of HSP90 chaperone/DNA topoisomerase II/histidine kinase"/>
    <property type="match status" value="1"/>
</dbReference>
<proteinExistence type="predicted"/>
<sequence length="259" mass="28002">MTIARSALLMMARERPRELVSQVPVPGCDGATLARLPHRGPTEALAGHVGSVMGGLGTDEQPERPGPGPIGASFLLNEWERLADARRLAHSFFDEIQVLHGLVVSARVVEVVELIVSELVTNARKYASGPIRLTLEVADGRVEVSVWDSNPTPPAILPPDPFRSGQHGLNIVIASTVSLKVYPELAGKRITAVALVADAHPIHGLWRSRPPPRHALPAELRRCRHMPLPASAFDNGGYVPHEYSSTSERAVRGRWPPGS</sequence>
<evidence type="ECO:0000313" key="3">
    <source>
        <dbReference type="EMBL" id="MBP2034943.1"/>
    </source>
</evidence>
<keyword evidence="4" id="KW-1185">Reference proteome</keyword>
<dbReference type="CDD" id="cd16936">
    <property type="entry name" value="HATPase_RsbW-like"/>
    <property type="match status" value="1"/>
</dbReference>
<name>A0ABS4KY65_STRAV</name>
<keyword evidence="1" id="KW-0418">Kinase</keyword>
<dbReference type="InterPro" id="IPR050267">
    <property type="entry name" value="Anti-sigma-factor_SerPK"/>
</dbReference>
<dbReference type="Pfam" id="PF13581">
    <property type="entry name" value="HATPase_c_2"/>
    <property type="match status" value="1"/>
</dbReference>
<accession>A0ABS4KY65</accession>
<comment type="caution">
    <text evidence="3">The sequence shown here is derived from an EMBL/GenBank/DDBJ whole genome shotgun (WGS) entry which is preliminary data.</text>
</comment>
<feature type="domain" description="Histidine kinase/HSP90-like ATPase" evidence="2">
    <location>
        <begin position="102"/>
        <end position="170"/>
    </location>
</feature>
<dbReference type="PANTHER" id="PTHR35526">
    <property type="entry name" value="ANTI-SIGMA-F FACTOR RSBW-RELATED"/>
    <property type="match status" value="1"/>
</dbReference>
<organism evidence="3 4">
    <name type="scientific">Streptomyces avidinii</name>
    <dbReference type="NCBI Taxonomy" id="1895"/>
    <lineage>
        <taxon>Bacteria</taxon>
        <taxon>Bacillati</taxon>
        <taxon>Actinomycetota</taxon>
        <taxon>Actinomycetes</taxon>
        <taxon>Kitasatosporales</taxon>
        <taxon>Streptomycetaceae</taxon>
        <taxon>Streptomyces</taxon>
    </lineage>
</organism>
<dbReference type="RefSeq" id="WP_229920170.1">
    <property type="nucleotide sequence ID" value="NZ_BMVL01000002.1"/>
</dbReference>
<dbReference type="Gene3D" id="3.30.565.10">
    <property type="entry name" value="Histidine kinase-like ATPase, C-terminal domain"/>
    <property type="match status" value="1"/>
</dbReference>
<dbReference type="EMBL" id="JAGGLQ010000001">
    <property type="protein sequence ID" value="MBP2034943.1"/>
    <property type="molecule type" value="Genomic_DNA"/>
</dbReference>
<dbReference type="InterPro" id="IPR003594">
    <property type="entry name" value="HATPase_dom"/>
</dbReference>
<reference evidence="3 4" key="1">
    <citation type="submission" date="2021-03" db="EMBL/GenBank/DDBJ databases">
        <title>Genomic Encyclopedia of Type Strains, Phase IV (KMG-IV): sequencing the most valuable type-strain genomes for metagenomic binning, comparative biology and taxonomic classification.</title>
        <authorList>
            <person name="Goeker M."/>
        </authorList>
    </citation>
    <scope>NUCLEOTIDE SEQUENCE [LARGE SCALE GENOMIC DNA]</scope>
    <source>
        <strain evidence="3 4">DSM 40526</strain>
    </source>
</reference>
<dbReference type="Proteomes" id="UP001519310">
    <property type="component" value="Unassembled WGS sequence"/>
</dbReference>
<evidence type="ECO:0000313" key="4">
    <source>
        <dbReference type="Proteomes" id="UP001519310"/>
    </source>
</evidence>